<dbReference type="Proteomes" id="UP000828251">
    <property type="component" value="Unassembled WGS sequence"/>
</dbReference>
<gene>
    <name evidence="1" type="ORF">J1N35_041765</name>
</gene>
<name>A0A9D3UG34_9ROSI</name>
<dbReference type="OrthoDB" id="1749266at2759"/>
<comment type="caution">
    <text evidence="1">The sequence shown here is derived from an EMBL/GenBank/DDBJ whole genome shotgun (WGS) entry which is preliminary data.</text>
</comment>
<keyword evidence="2" id="KW-1185">Reference proteome</keyword>
<organism evidence="1 2">
    <name type="scientific">Gossypium stocksii</name>
    <dbReference type="NCBI Taxonomy" id="47602"/>
    <lineage>
        <taxon>Eukaryota</taxon>
        <taxon>Viridiplantae</taxon>
        <taxon>Streptophyta</taxon>
        <taxon>Embryophyta</taxon>
        <taxon>Tracheophyta</taxon>
        <taxon>Spermatophyta</taxon>
        <taxon>Magnoliopsida</taxon>
        <taxon>eudicotyledons</taxon>
        <taxon>Gunneridae</taxon>
        <taxon>Pentapetalae</taxon>
        <taxon>rosids</taxon>
        <taxon>malvids</taxon>
        <taxon>Malvales</taxon>
        <taxon>Malvaceae</taxon>
        <taxon>Malvoideae</taxon>
        <taxon>Gossypium</taxon>
    </lineage>
</organism>
<protein>
    <recommendedName>
        <fullName evidence="3">RNase H type-1 domain-containing protein</fullName>
    </recommendedName>
</protein>
<dbReference type="AlphaFoldDB" id="A0A9D3UG34"/>
<dbReference type="EMBL" id="JAIQCV010000012">
    <property type="protein sequence ID" value="KAH1040022.1"/>
    <property type="molecule type" value="Genomic_DNA"/>
</dbReference>
<evidence type="ECO:0000313" key="2">
    <source>
        <dbReference type="Proteomes" id="UP000828251"/>
    </source>
</evidence>
<evidence type="ECO:0008006" key="3">
    <source>
        <dbReference type="Google" id="ProtNLM"/>
    </source>
</evidence>
<accession>A0A9D3UG34</accession>
<reference evidence="1 2" key="1">
    <citation type="journal article" date="2021" name="Plant Biotechnol. J.">
        <title>Multi-omics assisted identification of the key and species-specific regulatory components of drought-tolerant mechanisms in Gossypium stocksii.</title>
        <authorList>
            <person name="Yu D."/>
            <person name="Ke L."/>
            <person name="Zhang D."/>
            <person name="Wu Y."/>
            <person name="Sun Y."/>
            <person name="Mei J."/>
            <person name="Sun J."/>
            <person name="Sun Y."/>
        </authorList>
    </citation>
    <scope>NUCLEOTIDE SEQUENCE [LARGE SCALE GENOMIC DNA]</scope>
    <source>
        <strain evidence="2">cv. E1</strain>
        <tissue evidence="1">Leaf</tissue>
    </source>
</reference>
<sequence length="118" mass="13202">MLELEGRDSEGQIVGMRMILNDYVTSFAGEAIAWLQGVQMGLDLGFQRVILEGFNIVRRNANEAAHQLAKEGLIKGEISYLMERIPETVRKAVEDDNRWAEIGHLHHSGSLGGSYFLD</sequence>
<proteinExistence type="predicted"/>
<evidence type="ECO:0000313" key="1">
    <source>
        <dbReference type="EMBL" id="KAH1040022.1"/>
    </source>
</evidence>